<dbReference type="EMBL" id="SADD01000003">
    <property type="protein sequence ID" value="RVU45729.1"/>
    <property type="molecule type" value="Genomic_DNA"/>
</dbReference>
<feature type="signal peptide" evidence="4">
    <location>
        <begin position="1"/>
        <end position="22"/>
    </location>
</feature>
<evidence type="ECO:0000256" key="2">
    <source>
        <dbReference type="ARBA" id="ARBA00022525"/>
    </source>
</evidence>
<gene>
    <name evidence="6" type="ORF">EA187_08150</name>
</gene>
<comment type="caution">
    <text evidence="6">The sequence shown here is derived from an EMBL/GenBank/DDBJ whole genome shotgun (WGS) entry which is preliminary data.</text>
</comment>
<feature type="chain" id="PRO_5046445588" evidence="4">
    <location>
        <begin position="23"/>
        <end position="597"/>
    </location>
</feature>
<dbReference type="InterPro" id="IPR000742">
    <property type="entry name" value="EGF"/>
</dbReference>
<accession>A0ABY0CU81</accession>
<keyword evidence="2" id="KW-0964">Secreted</keyword>
<evidence type="ECO:0000259" key="5">
    <source>
        <dbReference type="PROSITE" id="PS50026"/>
    </source>
</evidence>
<feature type="domain" description="EGF-like" evidence="5">
    <location>
        <begin position="91"/>
        <end position="129"/>
    </location>
</feature>
<dbReference type="InterPro" id="IPR055372">
    <property type="entry name" value="CBM96"/>
</dbReference>
<organism evidence="6 7">
    <name type="scientific">Lujinxingia sediminis</name>
    <dbReference type="NCBI Taxonomy" id="2480984"/>
    <lineage>
        <taxon>Bacteria</taxon>
        <taxon>Deltaproteobacteria</taxon>
        <taxon>Bradymonadales</taxon>
        <taxon>Lujinxingiaceae</taxon>
        <taxon>Lujinxingia</taxon>
    </lineage>
</organism>
<comment type="subcellular location">
    <subcellularLocation>
        <location evidence="1">Secreted</location>
    </subcellularLocation>
</comment>
<dbReference type="Gene3D" id="2.10.25.10">
    <property type="entry name" value="Laminin"/>
    <property type="match status" value="1"/>
</dbReference>
<sequence>MFTPLRRLGLAALCLLALSACNLDDTAPRSQFVADGEACTSDDACVSGLCLNGLKVCAATCEDSCEGDLVCTEGHCLPQDYCDEGFGPGCALTSCEPGCHADATCDLQAEGGPTCVCNQGFDGDGSSCTLIDENPCLIDNGGCGDPELVQCDALVDADSGEREAQCTLINPCITANGGCGDPAFFTCLHTGVGDRECADVDVCADANGGCGDPERYACVPRSGAPPLCRFVASCDVAYEASLVYDSFVSSNDVDGIFVGRPFLVTAPHGFDAENEGYQAANLHQTYLMFELQPLSELRGSSELDVTAIHLDMQVMPSSMSEGAGVVTVHQVANEWYGANLRYSNRPPVLFHELSRMPVFLDGAGLGDHTLRLQGELLSQRVLESVNVGARYLSLMLESEEVGIFYYSNRYNEGAKAPKLSVIANACDQQGFGAQANAMVSRSEPDTALGEGDGLVADRDRSEFYVRFDMSQIPVGSEIVGAQLELVAIDATSFGGDATFTLDYLTTEVWDEASVTYSSRPAAAGAELATFTVDTSETRDLAQRIILDTTELFETVVEHIEAEQSISLRITASGDAATFAGRNHSQTAWRPRLTVIYE</sequence>
<evidence type="ECO:0000256" key="1">
    <source>
        <dbReference type="ARBA" id="ARBA00004613"/>
    </source>
</evidence>
<evidence type="ECO:0000256" key="3">
    <source>
        <dbReference type="ARBA" id="ARBA00022729"/>
    </source>
</evidence>
<dbReference type="Proteomes" id="UP000282926">
    <property type="component" value="Unassembled WGS sequence"/>
</dbReference>
<keyword evidence="7" id="KW-1185">Reference proteome</keyword>
<dbReference type="Pfam" id="PF24517">
    <property type="entry name" value="CBM96"/>
    <property type="match status" value="1"/>
</dbReference>
<dbReference type="NCBIfam" id="NF033679">
    <property type="entry name" value="DNRLRE_dom"/>
    <property type="match status" value="1"/>
</dbReference>
<evidence type="ECO:0000313" key="6">
    <source>
        <dbReference type="EMBL" id="RVU45729.1"/>
    </source>
</evidence>
<evidence type="ECO:0000313" key="7">
    <source>
        <dbReference type="Proteomes" id="UP000282926"/>
    </source>
</evidence>
<proteinExistence type="predicted"/>
<evidence type="ECO:0000256" key="4">
    <source>
        <dbReference type="SAM" id="SignalP"/>
    </source>
</evidence>
<dbReference type="PROSITE" id="PS51257">
    <property type="entry name" value="PROKAR_LIPOPROTEIN"/>
    <property type="match status" value="1"/>
</dbReference>
<reference evidence="6 7" key="1">
    <citation type="submission" date="2019-01" db="EMBL/GenBank/DDBJ databases">
        <title>Lujinxingia litoralis gen. nov., sp. nov. and Lujinxingia sediminis gen. nov., sp. nov., new members in the order Bradymonadales, isolated from coastal sediment.</title>
        <authorList>
            <person name="Li C.-M."/>
        </authorList>
    </citation>
    <scope>NUCLEOTIDE SEQUENCE [LARGE SCALE GENOMIC DNA]</scope>
    <source>
        <strain evidence="6 7">SEH01</strain>
    </source>
</reference>
<dbReference type="PROSITE" id="PS50026">
    <property type="entry name" value="EGF_3"/>
    <property type="match status" value="1"/>
</dbReference>
<protein>
    <submittedName>
        <fullName evidence="6">DNRLRE domain-containing protein</fullName>
    </submittedName>
</protein>
<dbReference type="PROSITE" id="PS01186">
    <property type="entry name" value="EGF_2"/>
    <property type="match status" value="1"/>
</dbReference>
<keyword evidence="3 4" id="KW-0732">Signal</keyword>
<dbReference type="RefSeq" id="WP_127779930.1">
    <property type="nucleotide sequence ID" value="NZ_SADD01000003.1"/>
</dbReference>
<name>A0ABY0CU81_9DELT</name>